<dbReference type="Pfam" id="PF04828">
    <property type="entry name" value="GFA"/>
    <property type="match status" value="1"/>
</dbReference>
<keyword evidence="7" id="KW-1185">Reference proteome</keyword>
<evidence type="ECO:0000256" key="1">
    <source>
        <dbReference type="ARBA" id="ARBA00005495"/>
    </source>
</evidence>
<dbReference type="AlphaFoldDB" id="A0A368N5Z0"/>
<comment type="caution">
    <text evidence="6">The sequence shown here is derived from an EMBL/GenBank/DDBJ whole genome shotgun (WGS) entry which is preliminary data.</text>
</comment>
<dbReference type="PROSITE" id="PS51891">
    <property type="entry name" value="CENP_V_GFA"/>
    <property type="match status" value="1"/>
</dbReference>
<protein>
    <submittedName>
        <fullName evidence="6">GFA family protein</fullName>
    </submittedName>
</protein>
<keyword evidence="4" id="KW-0456">Lyase</keyword>
<dbReference type="PANTHER" id="PTHR33337:SF40">
    <property type="entry name" value="CENP-V_GFA DOMAIN-CONTAINING PROTEIN-RELATED"/>
    <property type="match status" value="1"/>
</dbReference>
<accession>A0A368N5Z0</accession>
<organism evidence="6 7">
    <name type="scientific">Corallincola holothuriorum</name>
    <dbReference type="NCBI Taxonomy" id="2282215"/>
    <lineage>
        <taxon>Bacteria</taxon>
        <taxon>Pseudomonadati</taxon>
        <taxon>Pseudomonadota</taxon>
        <taxon>Gammaproteobacteria</taxon>
        <taxon>Alteromonadales</taxon>
        <taxon>Psychromonadaceae</taxon>
        <taxon>Corallincola</taxon>
    </lineage>
</organism>
<keyword evidence="3" id="KW-0862">Zinc</keyword>
<evidence type="ECO:0000256" key="4">
    <source>
        <dbReference type="ARBA" id="ARBA00023239"/>
    </source>
</evidence>
<evidence type="ECO:0000313" key="7">
    <source>
        <dbReference type="Proteomes" id="UP000252558"/>
    </source>
</evidence>
<dbReference type="SUPFAM" id="SSF51316">
    <property type="entry name" value="Mss4-like"/>
    <property type="match status" value="1"/>
</dbReference>
<dbReference type="PANTHER" id="PTHR33337">
    <property type="entry name" value="GFA DOMAIN-CONTAINING PROTEIN"/>
    <property type="match status" value="1"/>
</dbReference>
<evidence type="ECO:0000259" key="5">
    <source>
        <dbReference type="PROSITE" id="PS51891"/>
    </source>
</evidence>
<dbReference type="EMBL" id="QPID01000009">
    <property type="protein sequence ID" value="RCU45636.1"/>
    <property type="molecule type" value="Genomic_DNA"/>
</dbReference>
<keyword evidence="2" id="KW-0479">Metal-binding</keyword>
<dbReference type="Gene3D" id="3.90.1590.10">
    <property type="entry name" value="glutathione-dependent formaldehyde- activating enzyme (gfa)"/>
    <property type="match status" value="1"/>
</dbReference>
<name>A0A368N5Z0_9GAMM</name>
<dbReference type="InterPro" id="IPR006913">
    <property type="entry name" value="CENP-V/GFA"/>
</dbReference>
<comment type="similarity">
    <text evidence="1">Belongs to the Gfa family.</text>
</comment>
<gene>
    <name evidence="6" type="ORF">DU002_14315</name>
</gene>
<dbReference type="GO" id="GO:0016846">
    <property type="term" value="F:carbon-sulfur lyase activity"/>
    <property type="evidence" value="ECO:0007669"/>
    <property type="project" value="InterPro"/>
</dbReference>
<proteinExistence type="inferred from homology"/>
<evidence type="ECO:0000256" key="3">
    <source>
        <dbReference type="ARBA" id="ARBA00022833"/>
    </source>
</evidence>
<evidence type="ECO:0000256" key="2">
    <source>
        <dbReference type="ARBA" id="ARBA00022723"/>
    </source>
</evidence>
<dbReference type="Proteomes" id="UP000252558">
    <property type="component" value="Unassembled WGS sequence"/>
</dbReference>
<reference evidence="6 7" key="1">
    <citation type="submission" date="2018-07" db="EMBL/GenBank/DDBJ databases">
        <title>Corallincola holothuriorum sp. nov., a new facultative anaerobe isolated from sea cucumber Apostichopus japonicus.</title>
        <authorList>
            <person name="Xia H."/>
        </authorList>
    </citation>
    <scope>NUCLEOTIDE SEQUENCE [LARGE SCALE GENOMIC DNA]</scope>
    <source>
        <strain evidence="6 7">C4</strain>
    </source>
</reference>
<dbReference type="RefSeq" id="WP_114339086.1">
    <property type="nucleotide sequence ID" value="NZ_QPID01000009.1"/>
</dbReference>
<dbReference type="GO" id="GO:0046872">
    <property type="term" value="F:metal ion binding"/>
    <property type="evidence" value="ECO:0007669"/>
    <property type="project" value="UniProtKB-KW"/>
</dbReference>
<feature type="domain" description="CENP-V/GFA" evidence="5">
    <location>
        <begin position="1"/>
        <end position="116"/>
    </location>
</feature>
<dbReference type="InterPro" id="IPR011057">
    <property type="entry name" value="Mss4-like_sf"/>
</dbReference>
<evidence type="ECO:0000313" key="6">
    <source>
        <dbReference type="EMBL" id="RCU45636.1"/>
    </source>
</evidence>
<dbReference type="OrthoDB" id="4188830at2"/>
<sequence length="143" mass="16025">MIGKCLCGSVEFEINKDHIKLYQCHCQLCRKQSGTYSNAATIVPTSLFKLVKGQSQIRSWVKQTGFRSDFCQQCGSPVPNPLRDTPYYWVPAGLIEDIGDAEVISHLFVGSKASWDKPNPDADTHFAFPEHGLQAHIEQLNNE</sequence>